<reference evidence="1 2" key="1">
    <citation type="journal article" date="2018" name="PLoS ONE">
        <title>The draft genome of Kipferlia bialata reveals reductive genome evolution in fornicate parasites.</title>
        <authorList>
            <person name="Tanifuji G."/>
            <person name="Takabayashi S."/>
            <person name="Kume K."/>
            <person name="Takagi M."/>
            <person name="Nakayama T."/>
            <person name="Kamikawa R."/>
            <person name="Inagaki Y."/>
            <person name="Hashimoto T."/>
        </authorList>
    </citation>
    <scope>NUCLEOTIDE SEQUENCE [LARGE SCALE GENOMIC DNA]</scope>
    <source>
        <strain evidence="1">NY0173</strain>
    </source>
</reference>
<feature type="non-terminal residue" evidence="1">
    <location>
        <position position="20"/>
    </location>
</feature>
<gene>
    <name evidence="1" type="ORF">KIPB_014890</name>
</gene>
<organism evidence="1 2">
    <name type="scientific">Kipferlia bialata</name>
    <dbReference type="NCBI Taxonomy" id="797122"/>
    <lineage>
        <taxon>Eukaryota</taxon>
        <taxon>Metamonada</taxon>
        <taxon>Carpediemonas-like organisms</taxon>
        <taxon>Kipferlia</taxon>
    </lineage>
</organism>
<evidence type="ECO:0000313" key="2">
    <source>
        <dbReference type="Proteomes" id="UP000265618"/>
    </source>
</evidence>
<keyword evidence="2" id="KW-1185">Reference proteome</keyword>
<proteinExistence type="predicted"/>
<name>A0A9K3DCU9_9EUKA</name>
<sequence length="20" mass="2213">MNIYTPCPMCGAHTCTLVTR</sequence>
<protein>
    <submittedName>
        <fullName evidence="1">Uncharacterized protein</fullName>
    </submittedName>
</protein>
<accession>A0A9K3DCU9</accession>
<dbReference type="Proteomes" id="UP000265618">
    <property type="component" value="Unassembled WGS sequence"/>
</dbReference>
<evidence type="ECO:0000313" key="1">
    <source>
        <dbReference type="EMBL" id="GIQ91568.1"/>
    </source>
</evidence>
<dbReference type="AlphaFoldDB" id="A0A9K3DCU9"/>
<comment type="caution">
    <text evidence="1">The sequence shown here is derived from an EMBL/GenBank/DDBJ whole genome shotgun (WGS) entry which is preliminary data.</text>
</comment>
<dbReference type="EMBL" id="BDIP01007957">
    <property type="protein sequence ID" value="GIQ91568.1"/>
    <property type="molecule type" value="Genomic_DNA"/>
</dbReference>